<dbReference type="SUPFAM" id="SSF51735">
    <property type="entry name" value="NAD(P)-binding Rossmann-fold domains"/>
    <property type="match status" value="1"/>
</dbReference>
<sequence length="298" mass="33359">MSELNSFAISFSHHESRTRARLRPLFIYNIILFILKVVVITGGTKGIGYGLAEAFLARGCSVVICSRSIHSVEAALETLQEKYTSGRVIGMACDVANYESVMALWNLATESYGKVHIWINNAGQSHPRKSIWQQTPERLRSVVDTNLLGAMNGSSVAIRGMMEQGFGNLYNMLGLGSNGMKVKGYGLYSSTKYAMRYFTETLIKDMAKTNVQVGTILPGMVLTDLLVGNDTEDPEQIKKLKWIFRVLADKVETVTPWIADQLLLNNNTNGSQISWLTKQKIFFRFLTAPFRKRNLDIN</sequence>
<dbReference type="InterPro" id="IPR002347">
    <property type="entry name" value="SDR_fam"/>
</dbReference>
<keyword evidence="1" id="KW-0812">Transmembrane</keyword>
<dbReference type="EMBL" id="QKTW01000003">
    <property type="protein sequence ID" value="PZF74619.1"/>
    <property type="molecule type" value="Genomic_DNA"/>
</dbReference>
<accession>A0A2W2BEC8</accession>
<name>A0A2W2BEC8_9BACT</name>
<dbReference type="PANTHER" id="PTHR24314">
    <property type="entry name" value="NON-SPECIFIC LIPID TRANSFER PROTEIN-RELATED"/>
    <property type="match status" value="1"/>
</dbReference>
<dbReference type="InterPro" id="IPR036291">
    <property type="entry name" value="NAD(P)-bd_dom_sf"/>
</dbReference>
<dbReference type="Gene3D" id="3.40.50.720">
    <property type="entry name" value="NAD(P)-binding Rossmann-like Domain"/>
    <property type="match status" value="1"/>
</dbReference>
<proteinExistence type="predicted"/>
<evidence type="ECO:0000313" key="3">
    <source>
        <dbReference type="Proteomes" id="UP000248745"/>
    </source>
</evidence>
<comment type="caution">
    <text evidence="2">The sequence shown here is derived from an EMBL/GenBank/DDBJ whole genome shotgun (WGS) entry which is preliminary data.</text>
</comment>
<dbReference type="Pfam" id="PF00106">
    <property type="entry name" value="adh_short"/>
    <property type="match status" value="1"/>
</dbReference>
<dbReference type="PANTHER" id="PTHR24314:SF21">
    <property type="entry name" value="CHLOROPHYLL(IDE) B REDUCTASE NYC1, CHLOROPLASTIC-RELATED"/>
    <property type="match status" value="1"/>
</dbReference>
<dbReference type="InterPro" id="IPR052625">
    <property type="entry name" value="Chl_b_Red"/>
</dbReference>
<keyword evidence="1" id="KW-1133">Transmembrane helix</keyword>
<organism evidence="2 3">
    <name type="scientific">Taibaiella soli</name>
    <dbReference type="NCBI Taxonomy" id="1649169"/>
    <lineage>
        <taxon>Bacteria</taxon>
        <taxon>Pseudomonadati</taxon>
        <taxon>Bacteroidota</taxon>
        <taxon>Chitinophagia</taxon>
        <taxon>Chitinophagales</taxon>
        <taxon>Chitinophagaceae</taxon>
        <taxon>Taibaiella</taxon>
    </lineage>
</organism>
<dbReference type="GO" id="GO:0010304">
    <property type="term" value="P:PSII associated light-harvesting complex II catabolic process"/>
    <property type="evidence" value="ECO:0007669"/>
    <property type="project" value="TreeGrafter"/>
</dbReference>
<dbReference type="Proteomes" id="UP000248745">
    <property type="component" value="Unassembled WGS sequence"/>
</dbReference>
<gene>
    <name evidence="2" type="ORF">DN068_03315</name>
</gene>
<protein>
    <submittedName>
        <fullName evidence="2">SDR family NAD(P)-dependent oxidoreductase</fullName>
    </submittedName>
</protein>
<keyword evidence="1" id="KW-0472">Membrane</keyword>
<reference evidence="2 3" key="1">
    <citation type="submission" date="2018-06" db="EMBL/GenBank/DDBJ databases">
        <title>Mucibacter soli gen. nov., sp. nov., a new member of the family Chitinophagaceae producing mucin.</title>
        <authorList>
            <person name="Kim M.-K."/>
            <person name="Park S."/>
            <person name="Kim T.-S."/>
            <person name="Joung Y."/>
            <person name="Han J.-H."/>
            <person name="Kim S.B."/>
        </authorList>
    </citation>
    <scope>NUCLEOTIDE SEQUENCE [LARGE SCALE GENOMIC DNA]</scope>
    <source>
        <strain evidence="2 3">R1-15</strain>
    </source>
</reference>
<dbReference type="GO" id="GO:0034256">
    <property type="term" value="F:chlorophyll(ide) b reductase activity"/>
    <property type="evidence" value="ECO:0007669"/>
    <property type="project" value="TreeGrafter"/>
</dbReference>
<feature type="transmembrane region" description="Helical" evidence="1">
    <location>
        <begin position="25"/>
        <end position="43"/>
    </location>
</feature>
<dbReference type="OrthoDB" id="822355at2"/>
<evidence type="ECO:0000256" key="1">
    <source>
        <dbReference type="SAM" id="Phobius"/>
    </source>
</evidence>
<evidence type="ECO:0000313" key="2">
    <source>
        <dbReference type="EMBL" id="PZF74619.1"/>
    </source>
</evidence>
<dbReference type="CDD" id="cd05233">
    <property type="entry name" value="SDR_c"/>
    <property type="match status" value="1"/>
</dbReference>
<dbReference type="GO" id="GO:0015996">
    <property type="term" value="P:chlorophyll catabolic process"/>
    <property type="evidence" value="ECO:0007669"/>
    <property type="project" value="TreeGrafter"/>
</dbReference>
<keyword evidence="3" id="KW-1185">Reference proteome</keyword>
<dbReference type="AlphaFoldDB" id="A0A2W2BEC8"/>
<dbReference type="PRINTS" id="PR00081">
    <property type="entry name" value="GDHRDH"/>
</dbReference>